<evidence type="ECO:0000259" key="1">
    <source>
        <dbReference type="Pfam" id="PF18962"/>
    </source>
</evidence>
<sequence>MKNVITTVFFLIHLCQIQALDFYWKGGDGDFNDPQMWTIGSIGGATATQAPISIDNVYFVASVMNAGTSSITFNSNANCHDFWIDPAINNSSGLIFSSTTNRTLDIYGSMELARDVEFDFSGILRFRSILNGSEIIRTAGNKFKLSQVEFDGGANTEWVLQDSFWVDDAQQDVDNWDWNIPTGTIVLYNGTLNSNKQTIITDFFYSKNSSLNRGILFDSSQIYLAGYNGGNSKAWWVDFNATLGNFKFFSVQGAHIHFIQTIAEKQYGFFGEGMQYDSITGYSRLSIGGYVSCNYLRTNASTYFVDAQVSVNNLYLAPADEHFFNSNNLVNNDFLEIDSFHSPTNCSDFITLRGFAKSVGLIRKKTAGQLDLSQVILQDMDCDVSGGRSYLVTNGINGGGNSPHWIFQATSSNKMKFVDSGNQLWSDPNNWQFWDGATWVTNTLNCIPTPFMDIYVDSSSFPFANKWIKVDIVANCRSFIWEQTVVSGATMHLNKKIHIFGSAQFRANMGAPIADEAIYFHGKGDTLRTLGFNCPKLIFWKHSDYRIIDHLTAKEVHGWVYSTIRGSNITINTNVLSLGNRILDSVMINLTGTFYDFGATVVDYRGNTTINFTELAGAVAVRTQKEYAYSNSVYLPNVYSYGVKLEFYGVETFLMGNLEMLGDGEFGVNNMHITGSMLNYRGKMILHAGNTYEIKRLTIADSLIARGTCNDIITIRAYQNSNCNLQMGAAEVESCFIQSVNNTGVAVATNACIDGGNNNGWIFNAGIGVVYYWRASALNSTDYEGDWSDPNHWTTDPNSLTGSLGGCMPTLADDVVFDSLSFSSTSNGCNIDNTAFCKSLFCYADIRITGDELYVGGNFMLHHNMTNYNQRGNIYFVGGGINTINLNHTQLANCGVVFNNSNGEWILDGDFYLHDSVYRCYTGFVLDAGTFRANGHNITIRSRFRADRTTKHRVLDIRNSTVTVLCNDRYNSYYGYTWDISTSTGMQILSENSTLNFKNNTSTYVFTKYFYMGDGLVYDQVNFLDNDDEMRVYNNAIYDYAYFDGTAKLYGNNTFDSLGLKGGHHLYLKNGKTQTLAAEHGKIIAYGNASEFVYIESMVAGRDAYIHKEYGNAFCLDYVKIKDIKGTKGLADPIIPSRHLALFFETGTNSDNINNTATGIWAFSLPPAVTVATNHDTLFHFCNGGSPVTVPVSFTGTYPYSLILNWYDDVGNTGIDTVFFLDDDNDVTTACTHYLDFYPVANSYYTLDAGGMRCGVRNFNAPRSFFSIKHDQGILVNEPSTGGCNLTNQEHFTHFFDNQTKRPIASVQDKMNSLDTIALGLVQAEVHFDSVPNYWNGIPYLMRHWSFSAAHAGGGKIRLYFSQAELVALSMGYLGSPGLLSQYDLTLLRFEDTIGRGIPDTIPFNVVNLLGTSTAPFSSLSAVLAIEFESNFLGSFILNVNPSTMTFPLDLVSFEAEKEGHDKARIKWRTTQEINIKEFVVERSVNGIDYEEVAVVEAQKKLSINNYQVIDAFPLIPNSYYRLKIIEMDESFTYSPIRHLSFEKAKVAIKLQPNPATDETNLMIDASTDDDFEIKVYNMTSQQILNKRIAGKVGLHRISLITKGWANGIYLVMIAGKDGSDSTHKLVIQN</sequence>
<dbReference type="RefSeq" id="WP_264790522.1">
    <property type="nucleotide sequence ID" value="NZ_AP026867.1"/>
</dbReference>
<dbReference type="Proteomes" id="UP001060919">
    <property type="component" value="Chromosome"/>
</dbReference>
<dbReference type="InterPro" id="IPR026444">
    <property type="entry name" value="Secre_tail"/>
</dbReference>
<keyword evidence="3" id="KW-1185">Reference proteome</keyword>
<dbReference type="EMBL" id="AP026867">
    <property type="protein sequence ID" value="BDS15362.1"/>
    <property type="molecule type" value="Genomic_DNA"/>
</dbReference>
<feature type="domain" description="Secretion system C-terminal sorting" evidence="1">
    <location>
        <begin position="1553"/>
        <end position="1628"/>
    </location>
</feature>
<reference evidence="2" key="1">
    <citation type="submission" date="2022-09" db="EMBL/GenBank/DDBJ databases">
        <title>Aureispira anguillicida sp. nov., isolated from Leptocephalus of Japanese eel Anguilla japonica.</title>
        <authorList>
            <person name="Yuasa K."/>
            <person name="Mekata T."/>
            <person name="Ikunari K."/>
        </authorList>
    </citation>
    <scope>NUCLEOTIDE SEQUENCE</scope>
    <source>
        <strain evidence="2">EL160426</strain>
    </source>
</reference>
<protein>
    <submittedName>
        <fullName evidence="2">T9SS type A sorting domain-containing protein</fullName>
    </submittedName>
</protein>
<dbReference type="KEGG" id="aup:AsAng_0061460"/>
<proteinExistence type="predicted"/>
<name>A0A915YLD3_9BACT</name>
<evidence type="ECO:0000313" key="3">
    <source>
        <dbReference type="Proteomes" id="UP001060919"/>
    </source>
</evidence>
<dbReference type="Pfam" id="PF18962">
    <property type="entry name" value="Por_Secre_tail"/>
    <property type="match status" value="1"/>
</dbReference>
<accession>A0A915YLD3</accession>
<dbReference type="NCBIfam" id="TIGR04183">
    <property type="entry name" value="Por_Secre_tail"/>
    <property type="match status" value="1"/>
</dbReference>
<evidence type="ECO:0000313" key="2">
    <source>
        <dbReference type="EMBL" id="BDS15362.1"/>
    </source>
</evidence>
<organism evidence="2 3">
    <name type="scientific">Aureispira anguillae</name>
    <dbReference type="NCBI Taxonomy" id="2864201"/>
    <lineage>
        <taxon>Bacteria</taxon>
        <taxon>Pseudomonadati</taxon>
        <taxon>Bacteroidota</taxon>
        <taxon>Saprospiria</taxon>
        <taxon>Saprospirales</taxon>
        <taxon>Saprospiraceae</taxon>
        <taxon>Aureispira</taxon>
    </lineage>
</organism>
<gene>
    <name evidence="2" type="ORF">AsAng_0061460</name>
</gene>